<organism evidence="2 3">
    <name type="scientific">Bacteroides salyersiae CL02T12C01</name>
    <dbReference type="NCBI Taxonomy" id="997887"/>
    <lineage>
        <taxon>Bacteria</taxon>
        <taxon>Pseudomonadati</taxon>
        <taxon>Bacteroidota</taxon>
        <taxon>Bacteroidia</taxon>
        <taxon>Bacteroidales</taxon>
        <taxon>Bacteroidaceae</taxon>
        <taxon>Bacteroides</taxon>
    </lineage>
</organism>
<evidence type="ECO:0000313" key="3">
    <source>
        <dbReference type="Proteomes" id="UP000005150"/>
    </source>
</evidence>
<accession>I9I0L5</accession>
<name>I9I0L5_9BACE</name>
<gene>
    <name evidence="2" type="ORF">HMPREF1071_01702</name>
</gene>
<reference evidence="2 3" key="1">
    <citation type="submission" date="2012-02" db="EMBL/GenBank/DDBJ databases">
        <title>The Genome Sequence of Bacteroides salyersiae CL02T12C01.</title>
        <authorList>
            <consortium name="The Broad Institute Genome Sequencing Platform"/>
            <person name="Earl A."/>
            <person name="Ward D."/>
            <person name="Feldgarden M."/>
            <person name="Gevers D."/>
            <person name="Zitomersky N.L."/>
            <person name="Coyne M.J."/>
            <person name="Comstock L.E."/>
            <person name="Young S.K."/>
            <person name="Zeng Q."/>
            <person name="Gargeya S."/>
            <person name="Fitzgerald M."/>
            <person name="Haas B."/>
            <person name="Abouelleil A."/>
            <person name="Alvarado L."/>
            <person name="Arachchi H.M."/>
            <person name="Berlin A."/>
            <person name="Chapman S.B."/>
            <person name="Gearin G."/>
            <person name="Goldberg J."/>
            <person name="Griggs A."/>
            <person name="Gujja S."/>
            <person name="Hansen M."/>
            <person name="Heiman D."/>
            <person name="Howarth C."/>
            <person name="Larimer J."/>
            <person name="Lui A."/>
            <person name="MacDonald P.J.P."/>
            <person name="McCowen C."/>
            <person name="Montmayeur A."/>
            <person name="Murphy C."/>
            <person name="Neiman D."/>
            <person name="Pearson M."/>
            <person name="Priest M."/>
            <person name="Roberts A."/>
            <person name="Saif S."/>
            <person name="Shea T."/>
            <person name="Sisk P."/>
            <person name="Stolte C."/>
            <person name="Sykes S."/>
            <person name="Wortman J."/>
            <person name="Nusbaum C."/>
            <person name="Birren B."/>
        </authorList>
    </citation>
    <scope>NUCLEOTIDE SEQUENCE [LARGE SCALE GENOMIC DNA]</scope>
    <source>
        <strain evidence="2 3">CL02T12C01</strain>
    </source>
</reference>
<proteinExistence type="predicted"/>
<keyword evidence="3" id="KW-1185">Reference proteome</keyword>
<dbReference type="AlphaFoldDB" id="I9I0L5"/>
<dbReference type="HOGENOM" id="CLU_2749423_0_0_10"/>
<keyword evidence="1" id="KW-1133">Transmembrane helix</keyword>
<comment type="caution">
    <text evidence="2">The sequence shown here is derived from an EMBL/GenBank/DDBJ whole genome shotgun (WGS) entry which is preliminary data.</text>
</comment>
<keyword evidence="1" id="KW-0472">Membrane</keyword>
<dbReference type="EMBL" id="AGXV01000021">
    <property type="protein sequence ID" value="EIY66344.1"/>
    <property type="molecule type" value="Genomic_DNA"/>
</dbReference>
<keyword evidence="1" id="KW-0812">Transmembrane</keyword>
<evidence type="ECO:0000256" key="1">
    <source>
        <dbReference type="SAM" id="Phobius"/>
    </source>
</evidence>
<protein>
    <submittedName>
        <fullName evidence="2">Uncharacterized protein</fullName>
    </submittedName>
</protein>
<sequence length="70" mass="8046">MSEHGHVVLYNMGMFSLTTSGCFIMINLSNYIQWFLIKAQYDFATFTLQAYNITTIKESKGTIKEKDIVV</sequence>
<feature type="transmembrane region" description="Helical" evidence="1">
    <location>
        <begin position="12"/>
        <end position="32"/>
    </location>
</feature>
<dbReference type="Proteomes" id="UP000005150">
    <property type="component" value="Unassembled WGS sequence"/>
</dbReference>
<evidence type="ECO:0000313" key="2">
    <source>
        <dbReference type="EMBL" id="EIY66344.1"/>
    </source>
</evidence>